<feature type="compositionally biased region" description="Basic residues" evidence="3">
    <location>
        <begin position="167"/>
        <end position="176"/>
    </location>
</feature>
<organism evidence="4 5">
    <name type="scientific">Rhinopomastus cyanomelas</name>
    <name type="common">Common scimitarbill</name>
    <dbReference type="NCBI Taxonomy" id="113115"/>
    <lineage>
        <taxon>Eukaryota</taxon>
        <taxon>Metazoa</taxon>
        <taxon>Chordata</taxon>
        <taxon>Craniata</taxon>
        <taxon>Vertebrata</taxon>
        <taxon>Euteleostomi</taxon>
        <taxon>Archelosauria</taxon>
        <taxon>Archosauria</taxon>
        <taxon>Dinosauria</taxon>
        <taxon>Saurischia</taxon>
        <taxon>Theropoda</taxon>
        <taxon>Coelurosauria</taxon>
        <taxon>Aves</taxon>
        <taxon>Neognathae</taxon>
        <taxon>Neoaves</taxon>
        <taxon>Telluraves</taxon>
        <taxon>Coraciimorphae</taxon>
        <taxon>Bucerotiformes</taxon>
        <taxon>Rhinopomastidae</taxon>
        <taxon>Rhinopomastus</taxon>
    </lineage>
</organism>
<dbReference type="GO" id="GO:0016020">
    <property type="term" value="C:membrane"/>
    <property type="evidence" value="ECO:0007669"/>
    <property type="project" value="TreeGrafter"/>
</dbReference>
<sequence length="793" mass="92212">CSSETLQPQGSDIETVTSENGNTNGNPEFVSEEYISLQEEEQPVDSQAQCTCERELPVVDSNLSALEEPQTVPEGKKENTCDDVSCIGTISDDSDIVTLEAPKPEETPSQEEAPADGEGSPSPEDFNMGSSSSSQYAFSHIETVFSSQASNDESSSDETSDQSSPTVRKRRAKKRQISVSEADSGSHPGPEPEPPREEPHKRQFGSGGLNRCIILALVIAISMGFGHFYGTVQVQKRQQLVTKTREFKAMKDDLFQCQQEQGEKTHQKVGSLKGDLATCLTSTEVEKKSFESQKKSLAAENQHLRESLEKEEKALASLQEELRKLRQQIRSLEDKGSSTESIVMENQKLREHLEEEKQRNHNFLRQKETLFAEAQMLRRELDKERHVTESLKKELEQLSSRQMPDSADDDDTLRENQEIETLRERLAELEKKLNFEQQRSDLWEKLYVEAKDQTEKQEINEKGQKKEAGGQSKTKRKSKETFFGSVKETFDAMKNSTKEFVRHHKEKIKQAKEAVKENLKKFSDSVKSTFRHFKDTTKNIFDEKKSNDKRHEANRKARTFNREHNSYENLKHVHYRGPNMPKDFKYGRKRPFPTFEKHTDSQKCLDPLCNRKHHIVLKGCSDIFECAHQEFISLFNRASDPIRVDEFNRLMRRYLEQVAHNFHHWRELENFISKFFHNGVFIHDQMLFTDFVSDVKDYLEDMKEYQQNNKKVFEDLDKYIYRYYFHYDNSPQYGPSRPKGPSQTENTRHEKQAQKYHQRNKREGKWHKHGRTNGRYMANLEIELGQLPFDPKY</sequence>
<feature type="compositionally biased region" description="Polar residues" evidence="3">
    <location>
        <begin position="1"/>
        <end position="26"/>
    </location>
</feature>
<feature type="compositionally biased region" description="Basic and acidic residues" evidence="3">
    <location>
        <begin position="456"/>
        <end position="468"/>
    </location>
</feature>
<feature type="region of interest" description="Disordered" evidence="3">
    <location>
        <begin position="544"/>
        <end position="563"/>
    </location>
</feature>
<dbReference type="Proteomes" id="UP000565785">
    <property type="component" value="Unassembled WGS sequence"/>
</dbReference>
<evidence type="ECO:0000313" key="5">
    <source>
        <dbReference type="Proteomes" id="UP000565785"/>
    </source>
</evidence>
<feature type="region of interest" description="Disordered" evidence="3">
    <location>
        <begin position="731"/>
        <end position="770"/>
    </location>
</feature>
<feature type="region of interest" description="Disordered" evidence="3">
    <location>
        <begin position="456"/>
        <end position="480"/>
    </location>
</feature>
<dbReference type="PANTHER" id="PTHR28638:SF2">
    <property type="entry name" value="CELL CYCLE PROGRESSION PROTEIN 1"/>
    <property type="match status" value="1"/>
</dbReference>
<gene>
    <name evidence="4" type="primary">Ccpg1</name>
    <name evidence="4" type="ORF">RHICYA_R11798</name>
</gene>
<feature type="region of interest" description="Disordered" evidence="3">
    <location>
        <begin position="61"/>
        <end position="134"/>
    </location>
</feature>
<dbReference type="PANTHER" id="PTHR28638">
    <property type="entry name" value="CELL CYCLE PROGRESSION PROTEIN 1"/>
    <property type="match status" value="1"/>
</dbReference>
<feature type="coiled-coil region" evidence="2">
    <location>
        <begin position="287"/>
        <end position="446"/>
    </location>
</feature>
<feature type="region of interest" description="Disordered" evidence="3">
    <location>
        <begin position="146"/>
        <end position="204"/>
    </location>
</feature>
<feature type="compositionally biased region" description="Basic residues" evidence="3">
    <location>
        <begin position="754"/>
        <end position="770"/>
    </location>
</feature>
<keyword evidence="1 2" id="KW-0175">Coiled coil</keyword>
<evidence type="ECO:0000256" key="3">
    <source>
        <dbReference type="SAM" id="MobiDB-lite"/>
    </source>
</evidence>
<protein>
    <submittedName>
        <fullName evidence="4">CCPG1 protein</fullName>
    </submittedName>
</protein>
<dbReference type="EMBL" id="VXBP01005592">
    <property type="protein sequence ID" value="NXN98420.1"/>
    <property type="molecule type" value="Genomic_DNA"/>
</dbReference>
<evidence type="ECO:0000313" key="4">
    <source>
        <dbReference type="EMBL" id="NXN98420.1"/>
    </source>
</evidence>
<dbReference type="AlphaFoldDB" id="A0A7L1NEU0"/>
<keyword evidence="5" id="KW-1185">Reference proteome</keyword>
<dbReference type="OrthoDB" id="9935772at2759"/>
<reference evidence="4 5" key="1">
    <citation type="submission" date="2019-09" db="EMBL/GenBank/DDBJ databases">
        <title>Bird 10,000 Genomes (B10K) Project - Family phase.</title>
        <authorList>
            <person name="Zhang G."/>
        </authorList>
    </citation>
    <scope>NUCLEOTIDE SEQUENCE [LARGE SCALE GENOMIC DNA]</scope>
    <source>
        <strain evidence="4">B10K-DU-002-35</strain>
        <tissue evidence="4">Muscle</tissue>
    </source>
</reference>
<proteinExistence type="predicted"/>
<dbReference type="InterPro" id="IPR051990">
    <property type="entry name" value="CCPG1/PBIP1"/>
</dbReference>
<name>A0A7L1NEU0_RHICY</name>
<feature type="non-terminal residue" evidence="4">
    <location>
        <position position="1"/>
    </location>
</feature>
<accession>A0A7L1NEU0</accession>
<feature type="non-terminal residue" evidence="4">
    <location>
        <position position="793"/>
    </location>
</feature>
<feature type="region of interest" description="Disordered" evidence="3">
    <location>
        <begin position="1"/>
        <end position="28"/>
    </location>
</feature>
<comment type="caution">
    <text evidence="4">The sequence shown here is derived from an EMBL/GenBank/DDBJ whole genome shotgun (WGS) entry which is preliminary data.</text>
</comment>
<evidence type="ECO:0000256" key="2">
    <source>
        <dbReference type="SAM" id="Coils"/>
    </source>
</evidence>
<evidence type="ECO:0000256" key="1">
    <source>
        <dbReference type="ARBA" id="ARBA00023054"/>
    </source>
</evidence>